<dbReference type="EMBL" id="AOGT01001711">
    <property type="protein sequence ID" value="EMG47138.1"/>
    <property type="molecule type" value="Genomic_DNA"/>
</dbReference>
<feature type="transmembrane region" description="Helical" evidence="8">
    <location>
        <begin position="196"/>
        <end position="221"/>
    </location>
</feature>
<dbReference type="InterPro" id="IPR051629">
    <property type="entry name" value="Sulfite_efflux_TDT"/>
</dbReference>
<evidence type="ECO:0000256" key="4">
    <source>
        <dbReference type="ARBA" id="ARBA00022475"/>
    </source>
</evidence>
<dbReference type="OMA" id="AWHAVIM"/>
<keyword evidence="4" id="KW-1003">Cell membrane</keyword>
<dbReference type="FunFam" id="1.50.10.150:FF:000004">
    <property type="entry name" value="Malic acid transporter"/>
    <property type="match status" value="1"/>
</dbReference>
<comment type="similarity">
    <text evidence="2">Belongs to the tellurite-resistance/dicarboxylate transporter (TDT) family.</text>
</comment>
<reference evidence="9 10" key="1">
    <citation type="submission" date="2013-02" db="EMBL/GenBank/DDBJ databases">
        <title>Genome sequence of Candida maltosa Xu316, a potential industrial strain for xylitol and ethanol production.</title>
        <authorList>
            <person name="Yu J."/>
            <person name="Wang Q."/>
            <person name="Geng X."/>
            <person name="Bao W."/>
            <person name="He P."/>
            <person name="Cai J."/>
        </authorList>
    </citation>
    <scope>NUCLEOTIDE SEQUENCE [LARGE SCALE GENOMIC DNA]</scope>
    <source>
        <strain evidence="10">Xu316</strain>
    </source>
</reference>
<dbReference type="Proteomes" id="UP000011777">
    <property type="component" value="Unassembled WGS sequence"/>
</dbReference>
<dbReference type="HOGENOM" id="CLU_030057_6_2_1"/>
<keyword evidence="6 8" id="KW-1133">Transmembrane helix</keyword>
<feature type="transmembrane region" description="Helical" evidence="8">
    <location>
        <begin position="126"/>
        <end position="151"/>
    </location>
</feature>
<proteinExistence type="inferred from homology"/>
<feature type="transmembrane region" description="Helical" evidence="8">
    <location>
        <begin position="163"/>
        <end position="184"/>
    </location>
</feature>
<evidence type="ECO:0000256" key="1">
    <source>
        <dbReference type="ARBA" id="ARBA00004651"/>
    </source>
</evidence>
<evidence type="ECO:0000313" key="9">
    <source>
        <dbReference type="EMBL" id="EMG47138.1"/>
    </source>
</evidence>
<dbReference type="eggNOG" id="ENOG502QT02">
    <property type="taxonomic scope" value="Eukaryota"/>
</dbReference>
<dbReference type="GO" id="GO:0000319">
    <property type="term" value="F:sulfite transmembrane transporter activity"/>
    <property type="evidence" value="ECO:0007669"/>
    <property type="project" value="TreeGrafter"/>
</dbReference>
<dbReference type="AlphaFoldDB" id="M3J542"/>
<evidence type="ECO:0000256" key="5">
    <source>
        <dbReference type="ARBA" id="ARBA00022692"/>
    </source>
</evidence>
<dbReference type="Gene3D" id="1.50.10.150">
    <property type="entry name" value="Voltage-dependent anion channel"/>
    <property type="match status" value="1"/>
</dbReference>
<keyword evidence="5 8" id="KW-0812">Transmembrane</keyword>
<feature type="transmembrane region" description="Helical" evidence="8">
    <location>
        <begin position="325"/>
        <end position="343"/>
    </location>
</feature>
<feature type="transmembrane region" description="Helical" evidence="8">
    <location>
        <begin position="98"/>
        <end position="120"/>
    </location>
</feature>
<comment type="subcellular location">
    <subcellularLocation>
        <location evidence="1">Cell membrane</location>
        <topology evidence="1">Multi-pass membrane protein</topology>
    </subcellularLocation>
</comment>
<evidence type="ECO:0000256" key="7">
    <source>
        <dbReference type="ARBA" id="ARBA00023136"/>
    </source>
</evidence>
<evidence type="ECO:0000256" key="8">
    <source>
        <dbReference type="SAM" id="Phobius"/>
    </source>
</evidence>
<name>M3J542_CANMX</name>
<dbReference type="PANTHER" id="PTHR31686:SF1">
    <property type="entry name" value="SULFITE EFFLUX PUMP SSU1"/>
    <property type="match status" value="1"/>
</dbReference>
<keyword evidence="3" id="KW-0813">Transport</keyword>
<protein>
    <submittedName>
        <fullName evidence="9">Transport protein, putative</fullName>
    </submittedName>
</protein>
<evidence type="ECO:0000256" key="3">
    <source>
        <dbReference type="ARBA" id="ARBA00022448"/>
    </source>
</evidence>
<keyword evidence="7 8" id="KW-0472">Membrane</keyword>
<feature type="transmembrane region" description="Helical" evidence="8">
    <location>
        <begin position="355"/>
        <end position="378"/>
    </location>
</feature>
<dbReference type="InterPro" id="IPR038665">
    <property type="entry name" value="Voltage-dep_anion_channel_sf"/>
</dbReference>
<feature type="transmembrane region" description="Helical" evidence="8">
    <location>
        <begin position="28"/>
        <end position="47"/>
    </location>
</feature>
<evidence type="ECO:0000256" key="6">
    <source>
        <dbReference type="ARBA" id="ARBA00022989"/>
    </source>
</evidence>
<evidence type="ECO:0000313" key="10">
    <source>
        <dbReference type="Proteomes" id="UP000011777"/>
    </source>
</evidence>
<feature type="transmembrane region" description="Helical" evidence="8">
    <location>
        <begin position="233"/>
        <end position="256"/>
    </location>
</feature>
<dbReference type="GO" id="GO:0005886">
    <property type="term" value="C:plasma membrane"/>
    <property type="evidence" value="ECO:0007669"/>
    <property type="project" value="UniProtKB-SubCell"/>
</dbReference>
<dbReference type="InterPro" id="IPR004695">
    <property type="entry name" value="SLAC1/Mae1/Ssu1/TehA"/>
</dbReference>
<feature type="transmembrane region" description="Helical" evidence="8">
    <location>
        <begin position="276"/>
        <end position="298"/>
    </location>
</feature>
<sequence>MTTTVSTSQIRLPRTMLSFLYEELIENFHPVFFVSFLGTGITGNIFYGFPYPARWLEVLGIICFCLTITFFFFTTGCFIISLYYYPKRWYQYQVDQPFSIYFAVYSMGYNTIINGIHLITHGRFPIFLWVLWWIGVAFALYNTIFLFYWAFLSKLNKHNLDAITGVALMPVVCPCVVSSSGHLISPYLPNDNLKTITEITCLMLLFISLTYYHGVGAIYLSRLILHKTPSTELVFTTFLPVGFTGQSSYSIMLFGANMYEFIPDKSLGQAFLVTSAMISTFFLASGYVFLFLAIVSVFSKIKPFTKKPNPKWTTKKLGLIKWNKGFWIMTFPIGTMSLANFEISKGIIGGYQLEVFRVMAAIFGACLFLICFVNLIGLSWRAIQKTIKAYNQTTDVSSMESKV</sequence>
<comment type="caution">
    <text evidence="9">The sequence shown here is derived from an EMBL/GenBank/DDBJ whole genome shotgun (WGS) entry which is preliminary data.</text>
</comment>
<feature type="transmembrane region" description="Helical" evidence="8">
    <location>
        <begin position="59"/>
        <end position="86"/>
    </location>
</feature>
<dbReference type="PANTHER" id="PTHR31686">
    <property type="match status" value="1"/>
</dbReference>
<keyword evidence="10" id="KW-1185">Reference proteome</keyword>
<dbReference type="OrthoDB" id="1099at2759"/>
<gene>
    <name evidence="9" type="ORF">G210_2577</name>
</gene>
<organism evidence="9 10">
    <name type="scientific">Candida maltosa (strain Xu316)</name>
    <name type="common">Yeast</name>
    <dbReference type="NCBI Taxonomy" id="1245528"/>
    <lineage>
        <taxon>Eukaryota</taxon>
        <taxon>Fungi</taxon>
        <taxon>Dikarya</taxon>
        <taxon>Ascomycota</taxon>
        <taxon>Saccharomycotina</taxon>
        <taxon>Pichiomycetes</taxon>
        <taxon>Debaryomycetaceae</taxon>
        <taxon>Candida/Lodderomyces clade</taxon>
        <taxon>Candida</taxon>
    </lineage>
</organism>
<dbReference type="CDD" id="cd09318">
    <property type="entry name" value="TDT_SSU1"/>
    <property type="match status" value="1"/>
</dbReference>
<dbReference type="Pfam" id="PF03595">
    <property type="entry name" value="SLAC1"/>
    <property type="match status" value="1"/>
</dbReference>
<evidence type="ECO:0000256" key="2">
    <source>
        <dbReference type="ARBA" id="ARBA00008566"/>
    </source>
</evidence>
<accession>M3J542</accession>